<keyword evidence="1" id="KW-0479">Metal-binding</keyword>
<organism evidence="5 6">
    <name type="scientific">Fusarium vanettenii (strain ATCC MYA-4622 / CBS 123669 / FGSC 9596 / NRRL 45880 / 77-13-4)</name>
    <name type="common">Fusarium solani subsp. pisi</name>
    <dbReference type="NCBI Taxonomy" id="660122"/>
    <lineage>
        <taxon>Eukaryota</taxon>
        <taxon>Fungi</taxon>
        <taxon>Dikarya</taxon>
        <taxon>Ascomycota</taxon>
        <taxon>Pezizomycotina</taxon>
        <taxon>Sordariomycetes</taxon>
        <taxon>Hypocreomycetidae</taxon>
        <taxon>Hypocreales</taxon>
        <taxon>Nectriaceae</taxon>
        <taxon>Fusarium</taxon>
        <taxon>Fusarium solani species complex</taxon>
        <taxon>Fusarium vanettenii</taxon>
    </lineage>
</organism>
<dbReference type="InterPro" id="IPR036864">
    <property type="entry name" value="Zn2-C6_fun-type_DNA-bd_sf"/>
</dbReference>
<sequence>MPPVRIGCYGYVTPDLVIRPVKLTSCDSAFWGDSPWAINQFIKGPDKKVDYLVADYLAEVTMGLLARSARSTQGSQKKRPAAGAVTEFADLALLPNLDAILEKGIKIVTNAGGLNPVGLKEYIESKLAERGLSHKLKVAAIHGDDIIDQKETLLKEGRFHQFDPVAGSVEEGINASTGYLSLNAYLGAQPIAVALEQGANIVITGRCVDSALVLGPLAYELGWNFGTSPEDLDRLASASLAGHIIECGAQATGGNYTDWEQSAFSPHGGWSNMGYPILTFFPDNSFAISKPPRTGGVVNTRSVCEQMLYEVLDTENYILPDVILDLSRVTISQGSPDSVLVMGARGKPPTPWLKCTAVRQQGYRISVDMLVSGEQAERKAKTLGRAIVERTNALAAASHANPQERISGDDYEIIIIGAEHHLGSRGNSGERREVVLRVAARHEKRFVLDIMGKEAASFLTNSAPGICMLTSGRPKTSPNFVVSSALVRRDSLHPVVFVGSQESPIDVPLTLDGCSDGKPSASLDSETTASGVASSQTQPPQGLTWRAKLHEVATGRSGDKGDSANVAIIARDAAFYEHILQQVTPQAVFSALQHLIAPGGTVTRFTVPGVHAVNFVITKALGGGGLSSLRLDRRKAMPSCFSRWYTSTFRRMSPTQHICDEDLGGEGGSRIHVTEVLSSRPISRSHWSCMNHDPIMAQTTFRIMAPATFPLSPAAPRRARLRAPIACQYCRGRKVRCDLNKRGSRCTNCELDDVHCKVANTRRRRSTVVPPAMSSSVGTNTVDMLSIQEPSASPGHIVHSPADDNLVSDIAPLMTSTNGDSEPPAPPQPQVVSSQEDSGMSPDMMEDLTNDTPNLGSLAMVPDLEPMPWKLPPFIKPISPDTSQPALNYLAAEGAFWLPEGKLRQALVDACFEFVTPYMPSLDRSELLGYIDVSVDHAPDKPCQKTIDLPSQREARRSFYRRARLLYDFDVDTSSIEVLHALLLMSFWYEDPDDCKAAAYWIGAHVHHAQQFGVQEKALATHPSQGFYKRLWWSAYIRDALVSMGLRLQPRMRSPIPMLTPDDFPLRKAKGDYLTRSALDRATLSIRMAELCICINQTMTEDEYPHQPPPRNRTEMLDLRLDAWHRAYCSDSATPCSRELEYDVSRGITAGRLLMIMTYYTVISTLHLPEISQSLVSPGPGSVRGPKTQRSYKKVQTAVYKVSVLADVVLKKGLISYMSTQGITCVLPAASILLLNLKSPTRRLHGQSAVGLRTCMRFLERLGERYSASEAVLGNLKAAVDKSKISLRRENLTPRSDSESPNVEDQEPLLRQRPAQDQTTSNYAWPSPSDQAPAEDSGGYAVHMPLFTNDISDHGEDAMLLDFQKEPLFHQMSNFLELESEFFTQLATSMDSASREEDSISFIHDLELVG</sequence>
<feature type="region of interest" description="Disordered" evidence="3">
    <location>
        <begin position="516"/>
        <end position="541"/>
    </location>
</feature>
<accession>C7YX11</accession>
<dbReference type="InParanoid" id="C7YX11"/>
<dbReference type="GeneID" id="9666594"/>
<feature type="region of interest" description="Disordered" evidence="3">
    <location>
        <begin position="812"/>
        <end position="852"/>
    </location>
</feature>
<feature type="domain" description="Zn(2)-C6 fungal-type" evidence="4">
    <location>
        <begin position="726"/>
        <end position="758"/>
    </location>
</feature>
<dbReference type="Pfam" id="PF04082">
    <property type="entry name" value="Fungal_trans"/>
    <property type="match status" value="1"/>
</dbReference>
<dbReference type="VEuPathDB" id="FungiDB:NECHADRAFT_82854"/>
<dbReference type="SMART" id="SM00066">
    <property type="entry name" value="GAL4"/>
    <property type="match status" value="1"/>
</dbReference>
<evidence type="ECO:0000313" key="6">
    <source>
        <dbReference type="Proteomes" id="UP000005206"/>
    </source>
</evidence>
<evidence type="ECO:0000259" key="4">
    <source>
        <dbReference type="PROSITE" id="PS50048"/>
    </source>
</evidence>
<dbReference type="CDD" id="cd12148">
    <property type="entry name" value="fungal_TF_MHR"/>
    <property type="match status" value="1"/>
</dbReference>
<dbReference type="eggNOG" id="ENOG502RHAD">
    <property type="taxonomic scope" value="Eukaryota"/>
</dbReference>
<dbReference type="PANTHER" id="PTHR47708">
    <property type="match status" value="1"/>
</dbReference>
<dbReference type="InterPro" id="IPR056362">
    <property type="entry name" value="AtuA-like_ferredoxin_dom"/>
</dbReference>
<keyword evidence="2" id="KW-0539">Nucleus</keyword>
<dbReference type="GO" id="GO:0000981">
    <property type="term" value="F:DNA-binding transcription factor activity, RNA polymerase II-specific"/>
    <property type="evidence" value="ECO:0007669"/>
    <property type="project" value="InterPro"/>
</dbReference>
<dbReference type="HOGENOM" id="CLU_253723_0_0_1"/>
<dbReference type="PANTHER" id="PTHR47708:SF2">
    <property type="entry name" value="SI:CH73-132F6.5"/>
    <property type="match status" value="1"/>
</dbReference>
<dbReference type="InterPro" id="IPR007219">
    <property type="entry name" value="XnlR_reg_dom"/>
</dbReference>
<dbReference type="CDD" id="cd00067">
    <property type="entry name" value="GAL4"/>
    <property type="match status" value="1"/>
</dbReference>
<protein>
    <recommendedName>
        <fullName evidence="4">Zn(2)-C6 fungal-type domain-containing protein</fullName>
    </recommendedName>
</protein>
<dbReference type="Pfam" id="PF23544">
    <property type="entry name" value="AtuA_ferredoxin"/>
    <property type="match status" value="1"/>
</dbReference>
<proteinExistence type="predicted"/>
<dbReference type="SUPFAM" id="SSF57701">
    <property type="entry name" value="Zn2/Cys6 DNA-binding domain"/>
    <property type="match status" value="1"/>
</dbReference>
<feature type="compositionally biased region" description="Basic and acidic residues" evidence="3">
    <location>
        <begin position="1289"/>
        <end position="1298"/>
    </location>
</feature>
<dbReference type="Pfam" id="PF07287">
    <property type="entry name" value="AtuA"/>
    <property type="match status" value="1"/>
</dbReference>
<dbReference type="GO" id="GO:0008270">
    <property type="term" value="F:zinc ion binding"/>
    <property type="evidence" value="ECO:0007669"/>
    <property type="project" value="InterPro"/>
</dbReference>
<dbReference type="GO" id="GO:0006351">
    <property type="term" value="P:DNA-templated transcription"/>
    <property type="evidence" value="ECO:0007669"/>
    <property type="project" value="InterPro"/>
</dbReference>
<dbReference type="InterPro" id="IPR010839">
    <property type="entry name" value="AtuA_N"/>
</dbReference>
<dbReference type="Proteomes" id="UP000005206">
    <property type="component" value="Chromosome 7"/>
</dbReference>
<evidence type="ECO:0000256" key="3">
    <source>
        <dbReference type="SAM" id="MobiDB-lite"/>
    </source>
</evidence>
<evidence type="ECO:0000313" key="5">
    <source>
        <dbReference type="EMBL" id="EEU43750.1"/>
    </source>
</evidence>
<dbReference type="GO" id="GO:0003677">
    <property type="term" value="F:DNA binding"/>
    <property type="evidence" value="ECO:0007669"/>
    <property type="project" value="InterPro"/>
</dbReference>
<feature type="region of interest" description="Disordered" evidence="3">
    <location>
        <begin position="1289"/>
        <end position="1341"/>
    </location>
</feature>
<feature type="compositionally biased region" description="Polar residues" evidence="3">
    <location>
        <begin position="1315"/>
        <end position="1330"/>
    </location>
</feature>
<gene>
    <name evidence="5" type="ORF">NECHADRAFT_82854</name>
</gene>
<dbReference type="OMA" id="YETANPA"/>
<name>C7YX11_FUSV7</name>
<reference evidence="5 6" key="1">
    <citation type="journal article" date="2009" name="PLoS Genet.">
        <title>The genome of Nectria haematococca: contribution of supernumerary chromosomes to gene expansion.</title>
        <authorList>
            <person name="Coleman J.J."/>
            <person name="Rounsley S.D."/>
            <person name="Rodriguez-Carres M."/>
            <person name="Kuo A."/>
            <person name="Wasmann C.C."/>
            <person name="Grimwood J."/>
            <person name="Schmutz J."/>
            <person name="Taga M."/>
            <person name="White G.J."/>
            <person name="Zhou S."/>
            <person name="Schwartz D.C."/>
            <person name="Freitag M."/>
            <person name="Ma L.J."/>
            <person name="Danchin E.G."/>
            <person name="Henrissat B."/>
            <person name="Coutinho P.M."/>
            <person name="Nelson D.R."/>
            <person name="Straney D."/>
            <person name="Napoli C.A."/>
            <person name="Barker B.M."/>
            <person name="Gribskov M."/>
            <person name="Rep M."/>
            <person name="Kroken S."/>
            <person name="Molnar I."/>
            <person name="Rensing C."/>
            <person name="Kennell J.C."/>
            <person name="Zamora J."/>
            <person name="Farman M.L."/>
            <person name="Selker E.U."/>
            <person name="Salamov A."/>
            <person name="Shapiro H."/>
            <person name="Pangilinan J."/>
            <person name="Lindquist E."/>
            <person name="Lamers C."/>
            <person name="Grigoriev I.V."/>
            <person name="Geiser D.M."/>
            <person name="Covert S.F."/>
            <person name="Temporini E."/>
            <person name="Vanetten H.D."/>
        </authorList>
    </citation>
    <scope>NUCLEOTIDE SEQUENCE [LARGE SCALE GENOMIC DNA]</scope>
    <source>
        <strain evidence="6">ATCC MYA-4622 / CBS 123669 / FGSC 9596 / NRRL 45880 / 77-13-4</strain>
    </source>
</reference>
<dbReference type="KEGG" id="nhe:NECHADRAFT_82854"/>
<dbReference type="Pfam" id="PF00172">
    <property type="entry name" value="Zn_clus"/>
    <property type="match status" value="1"/>
</dbReference>
<dbReference type="RefSeq" id="XP_003049463.1">
    <property type="nucleotide sequence ID" value="XM_003049417.1"/>
</dbReference>
<dbReference type="OrthoDB" id="10265871at2759"/>
<dbReference type="InterPro" id="IPR001138">
    <property type="entry name" value="Zn2Cys6_DnaBD"/>
</dbReference>
<dbReference type="EMBL" id="GG698902">
    <property type="protein sequence ID" value="EEU43750.1"/>
    <property type="molecule type" value="Genomic_DNA"/>
</dbReference>
<feature type="compositionally biased region" description="Polar residues" evidence="3">
    <location>
        <begin position="522"/>
        <end position="541"/>
    </location>
</feature>
<evidence type="ECO:0000256" key="2">
    <source>
        <dbReference type="ARBA" id="ARBA00023242"/>
    </source>
</evidence>
<keyword evidence="6" id="KW-1185">Reference proteome</keyword>
<dbReference type="PROSITE" id="PS50048">
    <property type="entry name" value="ZN2_CY6_FUNGAL_2"/>
    <property type="match status" value="1"/>
</dbReference>
<evidence type="ECO:0000256" key="1">
    <source>
        <dbReference type="ARBA" id="ARBA00022723"/>
    </source>
</evidence>
<dbReference type="PROSITE" id="PS00463">
    <property type="entry name" value="ZN2_CY6_FUNGAL_1"/>
    <property type="match status" value="1"/>
</dbReference>
<dbReference type="Gene3D" id="4.10.240.10">
    <property type="entry name" value="Zn(2)-C6 fungal-type DNA-binding domain"/>
    <property type="match status" value="1"/>
</dbReference>